<dbReference type="Proteomes" id="UP000639772">
    <property type="component" value="Unassembled WGS sequence"/>
</dbReference>
<comment type="caution">
    <text evidence="2">The sequence shown here is derived from an EMBL/GenBank/DDBJ whole genome shotgun (WGS) entry which is preliminary data.</text>
</comment>
<dbReference type="SMART" id="SM00767">
    <property type="entry name" value="DCD"/>
    <property type="match status" value="1"/>
</dbReference>
<proteinExistence type="predicted"/>
<dbReference type="PANTHER" id="PTHR46444">
    <property type="entry name" value="DCD (DEVELOPMENT AND CELL DEATH) DOMAIN PROTEIN-RELATED"/>
    <property type="match status" value="1"/>
</dbReference>
<dbReference type="PROSITE" id="PS51222">
    <property type="entry name" value="DCD"/>
    <property type="match status" value="1"/>
</dbReference>
<protein>
    <recommendedName>
        <fullName evidence="1">DCD domain-containing protein</fullName>
    </recommendedName>
</protein>
<dbReference type="InterPro" id="IPR013989">
    <property type="entry name" value="Dev_and_cell_death_domain"/>
</dbReference>
<gene>
    <name evidence="2" type="ORF">HPP92_016252</name>
</gene>
<reference evidence="2 3" key="1">
    <citation type="journal article" date="2020" name="Nat. Food">
        <title>A phased Vanilla planifolia genome enables genetic improvement of flavour and production.</title>
        <authorList>
            <person name="Hasing T."/>
            <person name="Tang H."/>
            <person name="Brym M."/>
            <person name="Khazi F."/>
            <person name="Huang T."/>
            <person name="Chambers A.H."/>
        </authorList>
    </citation>
    <scope>NUCLEOTIDE SEQUENCE [LARGE SCALE GENOMIC DNA]</scope>
    <source>
        <tissue evidence="2">Leaf</tissue>
    </source>
</reference>
<evidence type="ECO:0000313" key="2">
    <source>
        <dbReference type="EMBL" id="KAG0471706.1"/>
    </source>
</evidence>
<sequence>MIFGAAAAFVFWATVVCIQFLRLKLLESVLCLIRFRGIPDLLCVIVVRFEVDVDCAPLPEHIFKNVLKGNYLGNKKMFNTQLSIEEVKALNKLFHPSTKLRPNANRNAPLPPTVSATPALPTMPVVEAPSPSKTLVSFMGKHTVPEQKVIPQVPKQKPIDTMAHDPLSLSEKEYRAYGLKQLTSTLTPAIIHGTTADVHAPQRSAAYESSSSLARAGVAHHSSQLWTGLPAPQPVPMRTSPNYIPMLNRLEHVASVEDRLKTLNSTYATNSILSYGARSEHQANSSASLGSMPVSARYSFAGPTISYK</sequence>
<dbReference type="OrthoDB" id="1920894at2759"/>
<name>A0A835QIT1_VANPL</name>
<feature type="domain" description="DCD" evidence="1">
    <location>
        <begin position="1"/>
        <end position="96"/>
    </location>
</feature>
<dbReference type="Pfam" id="PF10539">
    <property type="entry name" value="Dev_Cell_Death"/>
    <property type="match status" value="1"/>
</dbReference>
<evidence type="ECO:0000313" key="3">
    <source>
        <dbReference type="Proteomes" id="UP000639772"/>
    </source>
</evidence>
<dbReference type="EMBL" id="JADCNM010000008">
    <property type="protein sequence ID" value="KAG0471706.1"/>
    <property type="molecule type" value="Genomic_DNA"/>
</dbReference>
<organism evidence="2 3">
    <name type="scientific">Vanilla planifolia</name>
    <name type="common">Vanilla</name>
    <dbReference type="NCBI Taxonomy" id="51239"/>
    <lineage>
        <taxon>Eukaryota</taxon>
        <taxon>Viridiplantae</taxon>
        <taxon>Streptophyta</taxon>
        <taxon>Embryophyta</taxon>
        <taxon>Tracheophyta</taxon>
        <taxon>Spermatophyta</taxon>
        <taxon>Magnoliopsida</taxon>
        <taxon>Liliopsida</taxon>
        <taxon>Asparagales</taxon>
        <taxon>Orchidaceae</taxon>
        <taxon>Vanilloideae</taxon>
        <taxon>Vanilleae</taxon>
        <taxon>Vanilla</taxon>
    </lineage>
</organism>
<dbReference type="PANTHER" id="PTHR46444:SF19">
    <property type="entry name" value="OS02G0745600 PROTEIN"/>
    <property type="match status" value="1"/>
</dbReference>
<accession>A0A835QIT1</accession>
<evidence type="ECO:0000259" key="1">
    <source>
        <dbReference type="PROSITE" id="PS51222"/>
    </source>
</evidence>
<dbReference type="AlphaFoldDB" id="A0A835QIT1"/>